<reference evidence="2 3" key="1">
    <citation type="submission" date="2024-08" db="EMBL/GenBank/DDBJ databases">
        <title>Insights into the chromosomal genome structure of Flemingia macrophylla.</title>
        <authorList>
            <person name="Ding Y."/>
            <person name="Zhao Y."/>
            <person name="Bi W."/>
            <person name="Wu M."/>
            <person name="Zhao G."/>
            <person name="Gong Y."/>
            <person name="Li W."/>
            <person name="Zhang P."/>
        </authorList>
    </citation>
    <scope>NUCLEOTIDE SEQUENCE [LARGE SCALE GENOMIC DNA]</scope>
    <source>
        <strain evidence="2">DYQJB</strain>
        <tissue evidence="2">Leaf</tissue>
    </source>
</reference>
<comment type="caution">
    <text evidence="2">The sequence shown here is derived from an EMBL/GenBank/DDBJ whole genome shotgun (WGS) entry which is preliminary data.</text>
</comment>
<evidence type="ECO:0000313" key="2">
    <source>
        <dbReference type="EMBL" id="KAL2338369.1"/>
    </source>
</evidence>
<dbReference type="EMBL" id="JBGMDY010000004">
    <property type="protein sequence ID" value="KAL2338369.1"/>
    <property type="molecule type" value="Genomic_DNA"/>
</dbReference>
<evidence type="ECO:0000256" key="1">
    <source>
        <dbReference type="SAM" id="SignalP"/>
    </source>
</evidence>
<accession>A0ABD1MRC8</accession>
<keyword evidence="1" id="KW-0732">Signal</keyword>
<dbReference type="Proteomes" id="UP001603857">
    <property type="component" value="Unassembled WGS sequence"/>
</dbReference>
<dbReference type="AlphaFoldDB" id="A0ABD1MRC8"/>
<name>A0ABD1MRC8_9FABA</name>
<proteinExistence type="predicted"/>
<keyword evidence="3" id="KW-1185">Reference proteome</keyword>
<evidence type="ECO:0000313" key="3">
    <source>
        <dbReference type="Proteomes" id="UP001603857"/>
    </source>
</evidence>
<feature type="chain" id="PRO_5044756681" evidence="1">
    <location>
        <begin position="21"/>
        <end position="62"/>
    </location>
</feature>
<sequence>MAFIALLLLMLFVKDGTVTGERMIELGSWLSPRSNQSSWHQAGHGKEISNVPCTIRLIQRKI</sequence>
<organism evidence="2 3">
    <name type="scientific">Flemingia macrophylla</name>
    <dbReference type="NCBI Taxonomy" id="520843"/>
    <lineage>
        <taxon>Eukaryota</taxon>
        <taxon>Viridiplantae</taxon>
        <taxon>Streptophyta</taxon>
        <taxon>Embryophyta</taxon>
        <taxon>Tracheophyta</taxon>
        <taxon>Spermatophyta</taxon>
        <taxon>Magnoliopsida</taxon>
        <taxon>eudicotyledons</taxon>
        <taxon>Gunneridae</taxon>
        <taxon>Pentapetalae</taxon>
        <taxon>rosids</taxon>
        <taxon>fabids</taxon>
        <taxon>Fabales</taxon>
        <taxon>Fabaceae</taxon>
        <taxon>Papilionoideae</taxon>
        <taxon>50 kb inversion clade</taxon>
        <taxon>NPAAA clade</taxon>
        <taxon>indigoferoid/millettioid clade</taxon>
        <taxon>Phaseoleae</taxon>
        <taxon>Flemingia</taxon>
    </lineage>
</organism>
<protein>
    <submittedName>
        <fullName evidence="2">Uncharacterized protein</fullName>
    </submittedName>
</protein>
<feature type="signal peptide" evidence="1">
    <location>
        <begin position="1"/>
        <end position="20"/>
    </location>
</feature>
<gene>
    <name evidence="2" type="ORF">Fmac_012815</name>
</gene>